<evidence type="ECO:0000313" key="1">
    <source>
        <dbReference type="EMBL" id="AVM81104.1"/>
    </source>
</evidence>
<dbReference type="AlphaFoldDB" id="A0A2P1G815"/>
<accession>A0A2P1G815</accession>
<keyword evidence="1" id="KW-0496">Mitochondrion</keyword>
<gene>
    <name evidence="1" type="ORF">CplaMt_p025</name>
</gene>
<sequence>MIVKANPSKYIDSIIFLSFKKFFLTLNKTRYLTKSSILLFFIFRKVQKKYVVKQKSLKIVFFLHSIFFSIKHDKALFLLQTKLFIELNLLSFQLNKKVFQSANCLLYLEKRISKTYINWIIKKEFLEIKLNDINFLILFDKFKELFKNQEICFNIFKYYQVNKNWLKNEIFFKKIFFAHLKLFLKIFDSFILYLFRQINKIFSNRFLFGTRYYFNLFKKNKQLYLRNNNNFLISIFLKNLYIKQMAAELFYFIKKIIKSRSLLPTVGNFKVNAVYFVGYYMISNLKTINFALKANLVKIVMRFFFLGYLSKFNKVLSQFVEYFRFNQLISLIKLKLILQSLNSYYKLVNNKKYLILKIILILKVSISKVFTSKFKYKSRAQILKFFKTDLSRFIFNKICGMSRSLVYRICFGYRIS</sequence>
<dbReference type="EMBL" id="MG680941">
    <property type="protein sequence ID" value="AVM81104.1"/>
    <property type="molecule type" value="Genomic_DNA"/>
</dbReference>
<reference evidence="1" key="1">
    <citation type="journal article" date="2018" name="BMC Genomics">
        <title>Comparative mitochondrial genomics of cryptophyte algae: gene shuffling and dynamic mobile genetic elements.</title>
        <authorList>
            <person name="Kim J.I."/>
            <person name="Yoon H.S."/>
            <person name="Yi G."/>
            <person name="Shin W."/>
            <person name="Archibald J.M."/>
        </authorList>
    </citation>
    <scope>NUCLEOTIDE SEQUENCE</scope>
    <source>
        <strain evidence="1">CCAP978/8</strain>
    </source>
</reference>
<geneLocation type="mitochondrion" evidence="1"/>
<proteinExistence type="predicted"/>
<name>A0A2P1G815_9CRYP</name>
<organism evidence="1">
    <name type="scientific">Chroomonas placoidea</name>
    <dbReference type="NCBI Taxonomy" id="173977"/>
    <lineage>
        <taxon>Eukaryota</taxon>
        <taxon>Cryptophyceae</taxon>
        <taxon>Pyrenomonadales</taxon>
        <taxon>Chroomonadaceae</taxon>
        <taxon>Chroomonas</taxon>
    </lineage>
</organism>
<protein>
    <submittedName>
        <fullName evidence="1">Uncharacterized protein</fullName>
    </submittedName>
</protein>